<name>A0A139ADP8_GONPJ</name>
<feature type="region of interest" description="Disordered" evidence="1">
    <location>
        <begin position="1"/>
        <end position="52"/>
    </location>
</feature>
<protein>
    <submittedName>
        <fullName evidence="2">Uncharacterized protein</fullName>
    </submittedName>
</protein>
<dbReference type="OMA" id="LLICHSG"/>
<dbReference type="EMBL" id="KQ965766">
    <property type="protein sequence ID" value="KXS14890.1"/>
    <property type="molecule type" value="Genomic_DNA"/>
</dbReference>
<evidence type="ECO:0000313" key="2">
    <source>
        <dbReference type="EMBL" id="KXS14890.1"/>
    </source>
</evidence>
<keyword evidence="3" id="KW-1185">Reference proteome</keyword>
<dbReference type="Pfam" id="PF14769">
    <property type="entry name" value="CLAMP"/>
    <property type="match status" value="1"/>
</dbReference>
<proteinExistence type="predicted"/>
<evidence type="ECO:0000256" key="1">
    <source>
        <dbReference type="SAM" id="MobiDB-lite"/>
    </source>
</evidence>
<dbReference type="InterPro" id="IPR032727">
    <property type="entry name" value="CLAMP"/>
</dbReference>
<dbReference type="PANTHER" id="PTHR28457">
    <property type="entry name" value="COILED-COIL DOMAIN-CONTAINING PROTEIN 189"/>
    <property type="match status" value="1"/>
</dbReference>
<accession>A0A139ADP8</accession>
<organism evidence="2 3">
    <name type="scientific">Gonapodya prolifera (strain JEL478)</name>
    <name type="common">Monoblepharis prolifera</name>
    <dbReference type="NCBI Taxonomy" id="1344416"/>
    <lineage>
        <taxon>Eukaryota</taxon>
        <taxon>Fungi</taxon>
        <taxon>Fungi incertae sedis</taxon>
        <taxon>Chytridiomycota</taxon>
        <taxon>Chytridiomycota incertae sedis</taxon>
        <taxon>Monoblepharidomycetes</taxon>
        <taxon>Monoblepharidales</taxon>
        <taxon>Gonapodyaceae</taxon>
        <taxon>Gonapodya</taxon>
    </lineage>
</organism>
<dbReference type="AlphaFoldDB" id="A0A139ADP8"/>
<evidence type="ECO:0000313" key="3">
    <source>
        <dbReference type="Proteomes" id="UP000070544"/>
    </source>
</evidence>
<sequence>MNTSRTRPSSSGSNKRPSSVNVGSKAKGKPSSAKKGGVKDENEEQHAPPNLDGTGFLTWTFLREDDFEDLQTLEVEQLADTLASLAGCGQWKEDPRSNATVGILLSAFLWAGENGFNPAQTSTLCSLIKFLLEAAVMKGLSLDETLAAARRLLICHSGAGPVVIEKQSPVARPVSPVGKAEKTSATSASPPLPNVAGPEWSVFGDNELRLIIEYLMSGLFQHYRLYQAVYTTDQEQATECLQVSTTPLPKIPPLCQAVTMQVWEDEQNRIKNEERKLVEAEERKRIRLSMMPPDPLKELGPDEVKSIINETIQELLSNVAQEFERGLDIQTQKFTLKLQTMAADAILRTRDQGSR</sequence>
<reference evidence="2 3" key="1">
    <citation type="journal article" date="2015" name="Genome Biol. Evol.">
        <title>Phylogenomic analyses indicate that early fungi evolved digesting cell walls of algal ancestors of land plants.</title>
        <authorList>
            <person name="Chang Y."/>
            <person name="Wang S."/>
            <person name="Sekimoto S."/>
            <person name="Aerts A.L."/>
            <person name="Choi C."/>
            <person name="Clum A."/>
            <person name="LaButti K.M."/>
            <person name="Lindquist E.A."/>
            <person name="Yee Ngan C."/>
            <person name="Ohm R.A."/>
            <person name="Salamov A.A."/>
            <person name="Grigoriev I.V."/>
            <person name="Spatafora J.W."/>
            <person name="Berbee M.L."/>
        </authorList>
    </citation>
    <scope>NUCLEOTIDE SEQUENCE [LARGE SCALE GENOMIC DNA]</scope>
    <source>
        <strain evidence="2 3">JEL478</strain>
    </source>
</reference>
<feature type="compositionally biased region" description="Low complexity" evidence="1">
    <location>
        <begin position="7"/>
        <end position="35"/>
    </location>
</feature>
<dbReference type="PANTHER" id="PTHR28457:SF1">
    <property type="entry name" value="CILIA- AND FLAGELLA-ASSOCIATED PROTEIN 119"/>
    <property type="match status" value="1"/>
</dbReference>
<dbReference type="Proteomes" id="UP000070544">
    <property type="component" value="Unassembled WGS sequence"/>
</dbReference>
<dbReference type="OrthoDB" id="2126027at2759"/>
<feature type="compositionally biased region" description="Basic and acidic residues" evidence="1">
    <location>
        <begin position="37"/>
        <end position="46"/>
    </location>
</feature>
<gene>
    <name evidence="2" type="ORF">M427DRAFT_335892</name>
</gene>
<dbReference type="STRING" id="1344416.A0A139ADP8"/>